<evidence type="ECO:0008006" key="4">
    <source>
        <dbReference type="Google" id="ProtNLM"/>
    </source>
</evidence>
<feature type="compositionally biased region" description="Basic and acidic residues" evidence="1">
    <location>
        <begin position="1"/>
        <end position="21"/>
    </location>
</feature>
<accession>W9GVM6</accession>
<dbReference type="EMBL" id="AVFL01000042">
    <property type="protein sequence ID" value="EWY36497.1"/>
    <property type="molecule type" value="Genomic_DNA"/>
</dbReference>
<gene>
    <name evidence="2" type="ORF">N825_26670</name>
</gene>
<evidence type="ECO:0000313" key="3">
    <source>
        <dbReference type="Proteomes" id="UP000019486"/>
    </source>
</evidence>
<name>W9GVM6_9PROT</name>
<dbReference type="InterPro" id="IPR035919">
    <property type="entry name" value="EAL_sf"/>
</dbReference>
<organism evidence="2 3">
    <name type="scientific">Skermanella stibiiresistens SB22</name>
    <dbReference type="NCBI Taxonomy" id="1385369"/>
    <lineage>
        <taxon>Bacteria</taxon>
        <taxon>Pseudomonadati</taxon>
        <taxon>Pseudomonadota</taxon>
        <taxon>Alphaproteobacteria</taxon>
        <taxon>Rhodospirillales</taxon>
        <taxon>Azospirillaceae</taxon>
        <taxon>Skermanella</taxon>
    </lineage>
</organism>
<reference evidence="2 3" key="1">
    <citation type="submission" date="2013-08" db="EMBL/GenBank/DDBJ databases">
        <title>The genome sequence of Skermanella stibiiresistens.</title>
        <authorList>
            <person name="Zhu W."/>
            <person name="Wang G."/>
        </authorList>
    </citation>
    <scope>NUCLEOTIDE SEQUENCE [LARGE SCALE GENOMIC DNA]</scope>
    <source>
        <strain evidence="2 3">SB22</strain>
    </source>
</reference>
<comment type="caution">
    <text evidence="2">The sequence shown here is derived from an EMBL/GenBank/DDBJ whole genome shotgun (WGS) entry which is preliminary data.</text>
</comment>
<proteinExistence type="predicted"/>
<dbReference type="Proteomes" id="UP000019486">
    <property type="component" value="Unassembled WGS sequence"/>
</dbReference>
<dbReference type="STRING" id="1385369.N825_26670"/>
<sequence length="428" mass="49066">MMNRAKVENPARDPSRPKVGERPAPSVRPPDDDARLLSLLHSAKRELNGLRLVHLHLSLLKDKNANDISAIRRTVQEISENSAFLQMFNLSNDDMIILYKGIKFSSITDICQSIERLMLSRTKMTGLNPYREDSLYSIMELSLNFVNVMRFIESLDTTGGPDGVKARTKPAITLEELAKIERQMPVFDLSPFMLNQPVMDIRPTAQNQREYFELYIAVKNVEDRLSPDFDITANRWLFNYFTSNLDNSILKTLNYGIDFIRGHKIGLNLNLTTVMSSAFVKFDERLTDELRRKVVLEINKADLVENETLYKEVVEFARSRGYSICIDGLNPFWVTHMDLEYMDCDYAKLFWSPGMLDMPRDEYDSLETRINNQAKCRFIMARCGSVAGLMFAHRVGIHLVQGRIIDNIIRKGVSVSDAVTVARVMDDD</sequence>
<feature type="region of interest" description="Disordered" evidence="1">
    <location>
        <begin position="1"/>
        <end position="32"/>
    </location>
</feature>
<evidence type="ECO:0000256" key="1">
    <source>
        <dbReference type="SAM" id="MobiDB-lite"/>
    </source>
</evidence>
<evidence type="ECO:0000313" key="2">
    <source>
        <dbReference type="EMBL" id="EWY36497.1"/>
    </source>
</evidence>
<keyword evidence="3" id="KW-1185">Reference proteome</keyword>
<protein>
    <recommendedName>
        <fullName evidence="4">EAL domain-containing protein</fullName>
    </recommendedName>
</protein>
<dbReference type="AlphaFoldDB" id="W9GVM6"/>
<dbReference type="SUPFAM" id="SSF141868">
    <property type="entry name" value="EAL domain-like"/>
    <property type="match status" value="1"/>
</dbReference>